<comment type="caution">
    <text evidence="2">The sequence shown here is derived from an EMBL/GenBank/DDBJ whole genome shotgun (WGS) entry which is preliminary data.</text>
</comment>
<name>A0A3S0IB94_9BURK</name>
<sequence>MTAEDIRARFAELRAKGMRHKDAAAAMGLSEGAAVAAHAGTHDRALRATRLRGPWVELLQALELCGPLLALTRNETTVHEKTGVYEKVSGSEAMGLALGEAIDLRLFFSRWHAGFAVSEAAANPGVPPSLSLQFFNTEGVAVHKIFVREATDRDAFQSVVEGFTAPDEPVAFAALEEKAAPRDDRAIDTTGLSKAWRGMQDTHEFFGLLKKFDVERQQSFRLTEGEFTQRADASAIRGLLHEAAFDGTPIMVFVGSPGCIQIHTGPVIRIEPMEMKNPDENAPPIRWLNVLDPGFNLHLREDRIASVWIVEKPTSDGVVTSVEAFDQHGELMAMFFGARKPGVPEREEWRRIVRELPRLQPTAQNQ</sequence>
<evidence type="ECO:0000313" key="2">
    <source>
        <dbReference type="EMBL" id="RTQ31921.1"/>
    </source>
</evidence>
<dbReference type="CDD" id="cd16830">
    <property type="entry name" value="HemS-like_N"/>
    <property type="match status" value="1"/>
</dbReference>
<dbReference type="Pfam" id="PF05171">
    <property type="entry name" value="HemS"/>
    <property type="match status" value="2"/>
</dbReference>
<dbReference type="InterPro" id="IPR007845">
    <property type="entry name" value="HemS/ChuX_dom"/>
</dbReference>
<protein>
    <submittedName>
        <fullName evidence="2">Hemin-degrading factor</fullName>
    </submittedName>
</protein>
<dbReference type="InterPro" id="IPR053733">
    <property type="entry name" value="Heme_Transport_Util_sf"/>
</dbReference>
<accession>A0A3S0IB94</accession>
<dbReference type="AlphaFoldDB" id="A0A3S0IB94"/>
<dbReference type="EMBL" id="RXOE01000008">
    <property type="protein sequence ID" value="RTQ31921.1"/>
    <property type="molecule type" value="Genomic_DNA"/>
</dbReference>
<dbReference type="Proteomes" id="UP000267418">
    <property type="component" value="Unassembled WGS sequence"/>
</dbReference>
<organism evidence="2 3">
    <name type="scientific">Variovorax gossypii</name>
    <dbReference type="NCBI Taxonomy" id="1679495"/>
    <lineage>
        <taxon>Bacteria</taxon>
        <taxon>Pseudomonadati</taxon>
        <taxon>Pseudomonadota</taxon>
        <taxon>Betaproteobacteria</taxon>
        <taxon>Burkholderiales</taxon>
        <taxon>Comamonadaceae</taxon>
        <taxon>Variovorax</taxon>
    </lineage>
</organism>
<keyword evidence="3" id="KW-1185">Reference proteome</keyword>
<evidence type="ECO:0000259" key="1">
    <source>
        <dbReference type="Pfam" id="PF05171"/>
    </source>
</evidence>
<dbReference type="SUPFAM" id="SSF144064">
    <property type="entry name" value="Heme iron utilization protein-like"/>
    <property type="match status" value="1"/>
</dbReference>
<dbReference type="OrthoDB" id="316630at2"/>
<feature type="domain" description="Haemin-degrading HemS/ChuX" evidence="1">
    <location>
        <begin position="29"/>
        <end position="163"/>
    </location>
</feature>
<gene>
    <name evidence="2" type="ORF">EJP69_24310</name>
</gene>
<dbReference type="Gene3D" id="3.40.1570.10">
    <property type="entry name" value="HemS/ChuS/ChuX like domains"/>
    <property type="match status" value="2"/>
</dbReference>
<evidence type="ECO:0000313" key="3">
    <source>
        <dbReference type="Proteomes" id="UP000267418"/>
    </source>
</evidence>
<proteinExistence type="predicted"/>
<dbReference type="RefSeq" id="WP_126472960.1">
    <property type="nucleotide sequence ID" value="NZ_RXOE01000008.1"/>
</dbReference>
<reference evidence="2 3" key="1">
    <citation type="submission" date="2018-12" db="EMBL/GenBank/DDBJ databases">
        <title>The genome of Variovorax gossypii DSM 100435.</title>
        <authorList>
            <person name="Gao J."/>
            <person name="Sun J."/>
        </authorList>
    </citation>
    <scope>NUCLEOTIDE SEQUENCE [LARGE SCALE GENOMIC DNA]</scope>
    <source>
        <strain evidence="2 3">DSM 100435</strain>
    </source>
</reference>
<feature type="domain" description="Haemin-degrading HemS/ChuX" evidence="1">
    <location>
        <begin position="214"/>
        <end position="356"/>
    </location>
</feature>
<dbReference type="GO" id="GO:0006826">
    <property type="term" value="P:iron ion transport"/>
    <property type="evidence" value="ECO:0007669"/>
    <property type="project" value="InterPro"/>
</dbReference>
<dbReference type="CDD" id="cd16831">
    <property type="entry name" value="HemS-like_C"/>
    <property type="match status" value="1"/>
</dbReference>